<dbReference type="InterPro" id="IPR036188">
    <property type="entry name" value="FAD/NAD-bd_sf"/>
</dbReference>
<dbReference type="OrthoDB" id="7279140at2"/>
<keyword evidence="1" id="KW-0560">Oxidoreductase</keyword>
<dbReference type="EMBL" id="WOGT01000012">
    <property type="protein sequence ID" value="MUN56034.1"/>
    <property type="molecule type" value="Genomic_DNA"/>
</dbReference>
<reference evidence="2 3" key="1">
    <citation type="submission" date="2019-12" db="EMBL/GenBank/DDBJ databases">
        <authorList>
            <person name="Li J."/>
            <person name="Shi Y."/>
            <person name="Xu G."/>
            <person name="Xiao D."/>
            <person name="Ran X."/>
        </authorList>
    </citation>
    <scope>NUCLEOTIDE SEQUENCE [LARGE SCALE GENOMIC DNA]</scope>
    <source>
        <strain evidence="2 3">JCM 15915</strain>
    </source>
</reference>
<evidence type="ECO:0000313" key="3">
    <source>
        <dbReference type="Proteomes" id="UP000462152"/>
    </source>
</evidence>
<dbReference type="PANTHER" id="PTHR43539:SF78">
    <property type="entry name" value="FLAVIN-CONTAINING MONOOXYGENASE"/>
    <property type="match status" value="1"/>
</dbReference>
<dbReference type="Gene3D" id="3.50.50.60">
    <property type="entry name" value="FAD/NAD(P)-binding domain"/>
    <property type="match status" value="1"/>
</dbReference>
<proteinExistence type="predicted"/>
<dbReference type="GO" id="GO:0050660">
    <property type="term" value="F:flavin adenine dinucleotide binding"/>
    <property type="evidence" value="ECO:0007669"/>
    <property type="project" value="TreeGrafter"/>
</dbReference>
<dbReference type="Pfam" id="PF13738">
    <property type="entry name" value="Pyr_redox_3"/>
    <property type="match status" value="1"/>
</dbReference>
<dbReference type="SUPFAM" id="SSF51905">
    <property type="entry name" value="FAD/NAD(P)-binding domain"/>
    <property type="match status" value="1"/>
</dbReference>
<dbReference type="GO" id="GO:0004497">
    <property type="term" value="F:monooxygenase activity"/>
    <property type="evidence" value="ECO:0007669"/>
    <property type="project" value="UniProtKB-KW"/>
</dbReference>
<evidence type="ECO:0000313" key="2">
    <source>
        <dbReference type="EMBL" id="MUN56034.1"/>
    </source>
</evidence>
<organism evidence="2 3">
    <name type="scientific">Rothia koreensis</name>
    <dbReference type="NCBI Taxonomy" id="592378"/>
    <lineage>
        <taxon>Bacteria</taxon>
        <taxon>Bacillati</taxon>
        <taxon>Actinomycetota</taxon>
        <taxon>Actinomycetes</taxon>
        <taxon>Micrococcales</taxon>
        <taxon>Micrococcaceae</taxon>
        <taxon>Rothia</taxon>
    </lineage>
</organism>
<dbReference type="Proteomes" id="UP000462152">
    <property type="component" value="Unassembled WGS sequence"/>
</dbReference>
<dbReference type="PRINTS" id="PR00411">
    <property type="entry name" value="PNDRDTASEI"/>
</dbReference>
<dbReference type="InterPro" id="IPR050982">
    <property type="entry name" value="Auxin_biosynth/cation_transpt"/>
</dbReference>
<dbReference type="AlphaFoldDB" id="A0A7M3SW69"/>
<name>A0A7M3SW69_9MICC</name>
<keyword evidence="2" id="KW-0503">Monooxygenase</keyword>
<comment type="caution">
    <text evidence="2">The sequence shown here is derived from an EMBL/GenBank/DDBJ whole genome shotgun (WGS) entry which is preliminary data.</text>
</comment>
<sequence>MHQSRRRSVQSPTADLPVIVLGAGPIGLTCAAELRGRDQAVLVLEKSDRVAESVRQWGHVRMFSPWSELVSAAVARQLGSDWTMPKESVYPTGRQWVSDYLEPLGQALSPWIRFDRRVVGVARLDRDLVVESGRSEQPYVVHTYRPDGTIERVLARAVVDATGTWQRPNPLGSEGYPVTGENYHADQIVHTMPDPTDATWSGQKVAVLGSGASALTSLVALTRQGPNASASVLWVLRRGSADQALGGGENDELPARAALGDKVRRAVADGRITVVTRFRAAEVRSGSAGTVGLVSSNGEVVEGLDRIVCATGFRPDLSFLSEVRLDLDHQLEAPAGIAGDIDPNWHSCGSVPAHGYQALEQPDMGLFIAGIKSYGRAPSFLAMIGFEQVRSIAAYLAGDLQAARSLQLDVPETGVCGGSGDFDAQSGPCCSTSDGKAIA</sequence>
<evidence type="ECO:0000256" key="1">
    <source>
        <dbReference type="ARBA" id="ARBA00023002"/>
    </source>
</evidence>
<dbReference type="PANTHER" id="PTHR43539">
    <property type="entry name" value="FLAVIN-BINDING MONOOXYGENASE-LIKE PROTEIN (AFU_ORTHOLOGUE AFUA_4G09220)"/>
    <property type="match status" value="1"/>
</dbReference>
<accession>A0A7M3SW69</accession>
<keyword evidence="3" id="KW-1185">Reference proteome</keyword>
<dbReference type="PRINTS" id="PR00368">
    <property type="entry name" value="FADPNR"/>
</dbReference>
<gene>
    <name evidence="2" type="ORF">GMA10_12585</name>
</gene>
<protein>
    <submittedName>
        <fullName evidence="2">SidA/IucD/PvdA family monooxygenase</fullName>
    </submittedName>
</protein>